<protein>
    <submittedName>
        <fullName evidence="1">DUF3467 domain-containing protein</fullName>
    </submittedName>
</protein>
<evidence type="ECO:0000313" key="2">
    <source>
        <dbReference type="Proteomes" id="UP000823661"/>
    </source>
</evidence>
<dbReference type="AlphaFoldDB" id="A0A9D9EQ05"/>
<comment type="caution">
    <text evidence="1">The sequence shown here is derived from an EMBL/GenBank/DDBJ whole genome shotgun (WGS) entry which is preliminary data.</text>
</comment>
<dbReference type="Proteomes" id="UP000823661">
    <property type="component" value="Unassembled WGS sequence"/>
</dbReference>
<name>A0A9D9EQ05_9BACT</name>
<dbReference type="Pfam" id="PF11950">
    <property type="entry name" value="DUF3467"/>
    <property type="match status" value="1"/>
</dbReference>
<evidence type="ECO:0000313" key="1">
    <source>
        <dbReference type="EMBL" id="MBO8451932.1"/>
    </source>
</evidence>
<gene>
    <name evidence="1" type="ORF">IAC06_03485</name>
</gene>
<dbReference type="InterPro" id="IPR021857">
    <property type="entry name" value="DUF3467"/>
</dbReference>
<dbReference type="EMBL" id="JADIMI010000031">
    <property type="protein sequence ID" value="MBO8451932.1"/>
    <property type="molecule type" value="Genomic_DNA"/>
</dbReference>
<reference evidence="1" key="2">
    <citation type="journal article" date="2021" name="PeerJ">
        <title>Extensive microbial diversity within the chicken gut microbiome revealed by metagenomics and culture.</title>
        <authorList>
            <person name="Gilroy R."/>
            <person name="Ravi A."/>
            <person name="Getino M."/>
            <person name="Pursley I."/>
            <person name="Horton D.L."/>
            <person name="Alikhan N.F."/>
            <person name="Baker D."/>
            <person name="Gharbi K."/>
            <person name="Hall N."/>
            <person name="Watson M."/>
            <person name="Adriaenssens E.M."/>
            <person name="Foster-Nyarko E."/>
            <person name="Jarju S."/>
            <person name="Secka A."/>
            <person name="Antonio M."/>
            <person name="Oren A."/>
            <person name="Chaudhuri R.R."/>
            <person name="La Ragione R."/>
            <person name="Hildebrand F."/>
            <person name="Pallen M.J."/>
        </authorList>
    </citation>
    <scope>NUCLEOTIDE SEQUENCE</scope>
    <source>
        <strain evidence="1">B1-20833</strain>
    </source>
</reference>
<proteinExistence type="predicted"/>
<sequence>MDNNNNGKVLSLDIKQDIAKGTYSNLAIITHSKNEVITDFAAALPGMPKAELVSRIIMTPATAKRLLLALQDNISKYEAANGPIDLGEPKATFHIGGSGNGAKS</sequence>
<reference evidence="1" key="1">
    <citation type="submission" date="2020-10" db="EMBL/GenBank/DDBJ databases">
        <authorList>
            <person name="Gilroy R."/>
        </authorList>
    </citation>
    <scope>NUCLEOTIDE SEQUENCE</scope>
    <source>
        <strain evidence="1">B1-20833</strain>
    </source>
</reference>
<accession>A0A9D9EQ05</accession>
<organism evidence="1 2">
    <name type="scientific">Candidatus Cryptobacteroides intestinavium</name>
    <dbReference type="NCBI Taxonomy" id="2840766"/>
    <lineage>
        <taxon>Bacteria</taxon>
        <taxon>Pseudomonadati</taxon>
        <taxon>Bacteroidota</taxon>
        <taxon>Bacteroidia</taxon>
        <taxon>Bacteroidales</taxon>
        <taxon>Candidatus Cryptobacteroides</taxon>
    </lineage>
</organism>